<dbReference type="EMBL" id="JAMYWD010000003">
    <property type="protein sequence ID" value="KAJ4975093.1"/>
    <property type="molecule type" value="Genomic_DNA"/>
</dbReference>
<evidence type="ECO:0000313" key="6">
    <source>
        <dbReference type="Proteomes" id="UP001141806"/>
    </source>
</evidence>
<keyword evidence="2" id="KW-0503">Monooxygenase</keyword>
<dbReference type="InterPro" id="IPR036188">
    <property type="entry name" value="FAD/NAD-bd_sf"/>
</dbReference>
<keyword evidence="6" id="KW-1185">Reference proteome</keyword>
<comment type="similarity">
    <text evidence="3">Belongs to the 3-hydroxybenzoate 6-hydroxylase family.</text>
</comment>
<proteinExistence type="inferred from homology"/>
<dbReference type="InterPro" id="IPR044560">
    <property type="entry name" value="MOase"/>
</dbReference>
<reference evidence="5" key="1">
    <citation type="journal article" date="2023" name="Plant J.">
        <title>The genome of the king protea, Protea cynaroides.</title>
        <authorList>
            <person name="Chang J."/>
            <person name="Duong T.A."/>
            <person name="Schoeman C."/>
            <person name="Ma X."/>
            <person name="Roodt D."/>
            <person name="Barker N."/>
            <person name="Li Z."/>
            <person name="Van de Peer Y."/>
            <person name="Mizrachi E."/>
        </authorList>
    </citation>
    <scope>NUCLEOTIDE SEQUENCE</scope>
    <source>
        <tissue evidence="5">Young leaves</tissue>
    </source>
</reference>
<dbReference type="PANTHER" id="PTHR45934:SF28">
    <property type="entry name" value="OS03G0153100 PROTEIN"/>
    <property type="match status" value="1"/>
</dbReference>
<dbReference type="OrthoDB" id="655030at2759"/>
<gene>
    <name evidence="5" type="ORF">NE237_000199</name>
</gene>
<dbReference type="Proteomes" id="UP001141806">
    <property type="component" value="Unassembled WGS sequence"/>
</dbReference>
<dbReference type="InterPro" id="IPR002938">
    <property type="entry name" value="FAD-bd"/>
</dbReference>
<dbReference type="PRINTS" id="PR00420">
    <property type="entry name" value="RNGMNOXGNASE"/>
</dbReference>
<accession>A0A9Q0KQN3</accession>
<evidence type="ECO:0000256" key="3">
    <source>
        <dbReference type="ARBA" id="ARBA00024018"/>
    </source>
</evidence>
<dbReference type="Pfam" id="PF01494">
    <property type="entry name" value="FAD_binding_3"/>
    <property type="match status" value="1"/>
</dbReference>
<evidence type="ECO:0000259" key="4">
    <source>
        <dbReference type="Pfam" id="PF01494"/>
    </source>
</evidence>
<dbReference type="GO" id="GO:0071949">
    <property type="term" value="F:FAD binding"/>
    <property type="evidence" value="ECO:0007669"/>
    <property type="project" value="InterPro"/>
</dbReference>
<protein>
    <recommendedName>
        <fullName evidence="4">FAD-binding domain-containing protein</fullName>
    </recommendedName>
</protein>
<evidence type="ECO:0000313" key="5">
    <source>
        <dbReference type="EMBL" id="KAJ4975093.1"/>
    </source>
</evidence>
<keyword evidence="1" id="KW-0560">Oxidoreductase</keyword>
<dbReference type="Gene3D" id="3.50.50.60">
    <property type="entry name" value="FAD/NAD(P)-binding domain"/>
    <property type="match status" value="1"/>
</dbReference>
<name>A0A9Q0KQN3_9MAGN</name>
<dbReference type="PANTHER" id="PTHR45934">
    <property type="entry name" value="FAD/NAD(P)-BINDING OXIDOREDUCTASE FAMILY PROTEIN"/>
    <property type="match status" value="1"/>
</dbReference>
<dbReference type="AlphaFoldDB" id="A0A9Q0KQN3"/>
<comment type="caution">
    <text evidence="5">The sequence shown here is derived from an EMBL/GenBank/DDBJ whole genome shotgun (WGS) entry which is preliminary data.</text>
</comment>
<evidence type="ECO:0000256" key="1">
    <source>
        <dbReference type="ARBA" id="ARBA00023002"/>
    </source>
</evidence>
<dbReference type="GO" id="GO:0004497">
    <property type="term" value="F:monooxygenase activity"/>
    <property type="evidence" value="ECO:0007669"/>
    <property type="project" value="UniProtKB-KW"/>
</dbReference>
<organism evidence="5 6">
    <name type="scientific">Protea cynaroides</name>
    <dbReference type="NCBI Taxonomy" id="273540"/>
    <lineage>
        <taxon>Eukaryota</taxon>
        <taxon>Viridiplantae</taxon>
        <taxon>Streptophyta</taxon>
        <taxon>Embryophyta</taxon>
        <taxon>Tracheophyta</taxon>
        <taxon>Spermatophyta</taxon>
        <taxon>Magnoliopsida</taxon>
        <taxon>Proteales</taxon>
        <taxon>Proteaceae</taxon>
        <taxon>Protea</taxon>
    </lineage>
</organism>
<evidence type="ECO:0000256" key="2">
    <source>
        <dbReference type="ARBA" id="ARBA00023033"/>
    </source>
</evidence>
<feature type="domain" description="FAD-binding" evidence="4">
    <location>
        <begin position="8"/>
        <end position="331"/>
    </location>
</feature>
<sequence>MATENVEDIVIVGAGIAGLTTALGLHRMGLRSLVLESSDSLRVTGFAFLTWTNAWKALDAVGIGETLREQHVQLNGLVSISTISGVSSAHMKFRADEKHEGNEVRSMKRKVLLETLLKDLPPGTIRFSSKVVSIEEAGNLKLLHLGDGSILKTKALIGCDGVNSIVAKWLGLETPVFSGRWAIRGIAQYLGGHGLEHNFFQLAGNGIRAGMIPCDDHSVYWFFTWTPSSQDKEIQENPAMMKQFVLSNLGKAPEALVNVIESTDLKSMVASPLRFRKPWNLLWGDISKGNVCVAGDALHPMTPDLGQGGCSALEDGVILARCLSGALLEDSKRESTMKVEEKGGEESNRIKKSLEKYAKERRWRSFQLISTAYVVGFIQEGDGKLVTFSRDKLLAPFLAGLLLKRAAYDCGKLNIS</sequence>
<dbReference type="SUPFAM" id="SSF51905">
    <property type="entry name" value="FAD/NAD(P)-binding domain"/>
    <property type="match status" value="1"/>
</dbReference>